<feature type="chain" id="PRO_5007623116" evidence="5">
    <location>
        <begin position="21"/>
        <end position="125"/>
    </location>
</feature>
<evidence type="ECO:0000313" key="8">
    <source>
        <dbReference type="Proteomes" id="UP000054903"/>
    </source>
</evidence>
<dbReference type="SUPFAM" id="SSF46626">
    <property type="entry name" value="Cytochrome c"/>
    <property type="match status" value="1"/>
</dbReference>
<keyword evidence="2 4" id="KW-0479">Metal-binding</keyword>
<keyword evidence="5" id="KW-0732">Signal</keyword>
<dbReference type="GO" id="GO:0020037">
    <property type="term" value="F:heme binding"/>
    <property type="evidence" value="ECO:0007669"/>
    <property type="project" value="InterPro"/>
</dbReference>
<evidence type="ECO:0000313" key="7">
    <source>
        <dbReference type="EMBL" id="SAK83909.1"/>
    </source>
</evidence>
<reference evidence="7" key="1">
    <citation type="submission" date="2016-01" db="EMBL/GenBank/DDBJ databases">
        <authorList>
            <person name="Peeters C."/>
        </authorList>
    </citation>
    <scope>NUCLEOTIDE SEQUENCE</scope>
    <source>
        <strain evidence="7">LMG 29320</strain>
    </source>
</reference>
<dbReference type="EMBL" id="FCNX02000011">
    <property type="protein sequence ID" value="SAK83909.1"/>
    <property type="molecule type" value="Genomic_DNA"/>
</dbReference>
<dbReference type="Pfam" id="PF00034">
    <property type="entry name" value="Cytochrom_C"/>
    <property type="match status" value="1"/>
</dbReference>
<evidence type="ECO:0000256" key="1">
    <source>
        <dbReference type="ARBA" id="ARBA00022617"/>
    </source>
</evidence>
<dbReference type="Gene3D" id="1.10.760.10">
    <property type="entry name" value="Cytochrome c-like domain"/>
    <property type="match status" value="1"/>
</dbReference>
<dbReference type="InterPro" id="IPR009056">
    <property type="entry name" value="Cyt_c-like_dom"/>
</dbReference>
<dbReference type="PROSITE" id="PS51257">
    <property type="entry name" value="PROKAR_LIPOPROTEIN"/>
    <property type="match status" value="1"/>
</dbReference>
<evidence type="ECO:0000256" key="4">
    <source>
        <dbReference type="PROSITE-ProRule" id="PRU00433"/>
    </source>
</evidence>
<feature type="domain" description="Cytochrome c" evidence="6">
    <location>
        <begin position="35"/>
        <end position="125"/>
    </location>
</feature>
<evidence type="ECO:0000256" key="2">
    <source>
        <dbReference type="ARBA" id="ARBA00022723"/>
    </source>
</evidence>
<dbReference type="GO" id="GO:0046872">
    <property type="term" value="F:metal ion binding"/>
    <property type="evidence" value="ECO:0007669"/>
    <property type="project" value="UniProtKB-KW"/>
</dbReference>
<accession>A0A158CNR2</accession>
<evidence type="ECO:0000256" key="5">
    <source>
        <dbReference type="SAM" id="SignalP"/>
    </source>
</evidence>
<evidence type="ECO:0000256" key="3">
    <source>
        <dbReference type="ARBA" id="ARBA00023004"/>
    </source>
</evidence>
<protein>
    <submittedName>
        <fullName evidence="7">Monoheme cytochrome c</fullName>
    </submittedName>
</protein>
<dbReference type="GO" id="GO:0009055">
    <property type="term" value="F:electron transfer activity"/>
    <property type="evidence" value="ECO:0007669"/>
    <property type="project" value="InterPro"/>
</dbReference>
<name>A0A158CNR2_9BURK</name>
<comment type="caution">
    <text evidence="7">The sequence shown here is derived from an EMBL/GenBank/DDBJ whole genome shotgun (WGS) entry which is preliminary data.</text>
</comment>
<gene>
    <name evidence="7" type="ORF">AWB77_04341</name>
</gene>
<keyword evidence="3 4" id="KW-0408">Iron</keyword>
<dbReference type="Proteomes" id="UP000054903">
    <property type="component" value="Unassembled WGS sequence"/>
</dbReference>
<organism evidence="7 8">
    <name type="scientific">Caballeronia fortuita</name>
    <dbReference type="NCBI Taxonomy" id="1777138"/>
    <lineage>
        <taxon>Bacteria</taxon>
        <taxon>Pseudomonadati</taxon>
        <taxon>Pseudomonadota</taxon>
        <taxon>Betaproteobacteria</taxon>
        <taxon>Burkholderiales</taxon>
        <taxon>Burkholderiaceae</taxon>
        <taxon>Caballeronia</taxon>
    </lineage>
</organism>
<keyword evidence="8" id="KW-1185">Reference proteome</keyword>
<dbReference type="InterPro" id="IPR036909">
    <property type="entry name" value="Cyt_c-like_dom_sf"/>
</dbReference>
<dbReference type="PROSITE" id="PS51007">
    <property type="entry name" value="CYTC"/>
    <property type="match status" value="1"/>
</dbReference>
<keyword evidence="1 4" id="KW-0349">Heme</keyword>
<dbReference type="AlphaFoldDB" id="A0A158CNR2"/>
<feature type="signal peptide" evidence="5">
    <location>
        <begin position="1"/>
        <end position="20"/>
    </location>
</feature>
<evidence type="ECO:0000259" key="6">
    <source>
        <dbReference type="PROSITE" id="PS51007"/>
    </source>
</evidence>
<sequence length="125" mass="13338">MKANDMRSLLSTLLICLALAACKGQPPTSDAITGGNPQRGLAAIQRYGCGACHRIDGVPGAYGTVGPTLENIGERAYVAGTLPNSPDNLQRWIRFPQRVVPGNAMPDLDVSETDARDIAAYLYHQ</sequence>
<dbReference type="STRING" id="1777138.AWB77_04341"/>
<proteinExistence type="predicted"/>